<dbReference type="OrthoDB" id="9777044at2"/>
<comment type="caution">
    <text evidence="6">The sequence shown here is derived from an EMBL/GenBank/DDBJ whole genome shotgun (WGS) entry which is preliminary data.</text>
</comment>
<dbReference type="GO" id="GO:0065002">
    <property type="term" value="P:intracellular protein transmembrane transport"/>
    <property type="evidence" value="ECO:0007669"/>
    <property type="project" value="TreeGrafter"/>
</dbReference>
<comment type="similarity">
    <text evidence="5">Belongs to the TatC family.</text>
</comment>
<feature type="transmembrane region" description="Helical" evidence="5">
    <location>
        <begin position="219"/>
        <end position="234"/>
    </location>
</feature>
<dbReference type="GO" id="GO:0009977">
    <property type="term" value="F:proton motive force dependent protein transmembrane transporter activity"/>
    <property type="evidence" value="ECO:0007669"/>
    <property type="project" value="TreeGrafter"/>
</dbReference>
<dbReference type="PRINTS" id="PR01840">
    <property type="entry name" value="TATCFAMILY"/>
</dbReference>
<feature type="transmembrane region" description="Helical" evidence="5">
    <location>
        <begin position="240"/>
        <end position="261"/>
    </location>
</feature>
<proteinExistence type="inferred from homology"/>
<comment type="subcellular location">
    <subcellularLocation>
        <location evidence="5">Cell membrane</location>
        <topology evidence="5">Multi-pass membrane protein</topology>
    </subcellularLocation>
    <subcellularLocation>
        <location evidence="1">Membrane</location>
        <topology evidence="1">Multi-pass membrane protein</topology>
    </subcellularLocation>
</comment>
<name>A0A501PT76_9PROT</name>
<dbReference type="PANTHER" id="PTHR30371">
    <property type="entry name" value="SEC-INDEPENDENT PROTEIN TRANSLOCASE PROTEIN TATC"/>
    <property type="match status" value="1"/>
</dbReference>
<evidence type="ECO:0000313" key="7">
    <source>
        <dbReference type="Proteomes" id="UP000319148"/>
    </source>
</evidence>
<reference evidence="7" key="1">
    <citation type="submission" date="2019-06" db="EMBL/GenBank/DDBJ databases">
        <title>The complete genome of Emcibacter congregatus ZYLT.</title>
        <authorList>
            <person name="Zhao Z."/>
        </authorList>
    </citation>
    <scope>NUCLEOTIDE SEQUENCE [LARGE SCALE GENOMIC DNA]</scope>
    <source>
        <strain evidence="7">MCCC 1A06723</strain>
    </source>
</reference>
<dbReference type="AlphaFoldDB" id="A0A501PT76"/>
<feature type="transmembrane region" description="Helical" evidence="5">
    <location>
        <begin position="19"/>
        <end position="37"/>
    </location>
</feature>
<dbReference type="HAMAP" id="MF_00902">
    <property type="entry name" value="TatC"/>
    <property type="match status" value="1"/>
</dbReference>
<evidence type="ECO:0000313" key="6">
    <source>
        <dbReference type="EMBL" id="TPD63262.1"/>
    </source>
</evidence>
<keyword evidence="4 5" id="KW-0472">Membrane</keyword>
<keyword evidence="5" id="KW-1003">Cell membrane</keyword>
<gene>
    <name evidence="5 6" type="primary">tatC</name>
    <name evidence="6" type="ORF">FIV46_03355</name>
</gene>
<evidence type="ECO:0000256" key="2">
    <source>
        <dbReference type="ARBA" id="ARBA00022692"/>
    </source>
</evidence>
<dbReference type="InterPro" id="IPR002033">
    <property type="entry name" value="TatC"/>
</dbReference>
<dbReference type="NCBIfam" id="TIGR00945">
    <property type="entry name" value="tatC"/>
    <property type="match status" value="1"/>
</dbReference>
<keyword evidence="2 5" id="KW-0812">Transmembrane</keyword>
<dbReference type="Pfam" id="PF00902">
    <property type="entry name" value="TatC"/>
    <property type="match status" value="1"/>
</dbReference>
<feature type="transmembrane region" description="Helical" evidence="5">
    <location>
        <begin position="70"/>
        <end position="89"/>
    </location>
</feature>
<sequence length="267" mass="29740">MDHSAAPLIDHLIELRQRLIWCVVYLLVGFGICYVFVEDIYTFLAQPFVDVANKNGQDPNMIAIGIHEQFFVYLKIAFFASFCVTFPLISMQVWKFVAPGLYRNEKKAFLPFLIGTPVLFALGASLSYFVVIPLAWNFFMSFQISPDHAAQAAGAAASAMEHPLAKLSVTVMPSVKEYWSLVMMMILAFGFTFELPILLLLLARVGIVTAEGLAKSRKYVVVGAFAFAAIMTPPDFVSQILLGVPILLLYELSIIAIRLTIKEEKNV</sequence>
<feature type="transmembrane region" description="Helical" evidence="5">
    <location>
        <begin position="109"/>
        <end position="136"/>
    </location>
</feature>
<dbReference type="EMBL" id="VFIY01000004">
    <property type="protein sequence ID" value="TPD63262.1"/>
    <property type="molecule type" value="Genomic_DNA"/>
</dbReference>
<dbReference type="Proteomes" id="UP000319148">
    <property type="component" value="Unassembled WGS sequence"/>
</dbReference>
<dbReference type="PANTHER" id="PTHR30371:SF0">
    <property type="entry name" value="SEC-INDEPENDENT PROTEIN TRANSLOCASE PROTEIN TATC, CHLOROPLASTIC-RELATED"/>
    <property type="match status" value="1"/>
</dbReference>
<evidence type="ECO:0000256" key="5">
    <source>
        <dbReference type="HAMAP-Rule" id="MF_00902"/>
    </source>
</evidence>
<evidence type="ECO:0000256" key="3">
    <source>
        <dbReference type="ARBA" id="ARBA00022989"/>
    </source>
</evidence>
<comment type="function">
    <text evidence="5">Part of the twin-arginine translocation (Tat) system that transports large folded proteins containing a characteristic twin-arginine motif in their signal peptide across membranes. Together with TatB, TatC is part of a receptor directly interacting with Tat signal peptides.</text>
</comment>
<comment type="subunit">
    <text evidence="5">The Tat system comprises two distinct complexes: a TatABC complex, containing multiple copies of TatA, TatB and TatC subunits, and a separate TatA complex, containing only TatA subunits. Substrates initially bind to the TatABC complex, which probably triggers association of the separate TatA complex to form the active translocon.</text>
</comment>
<keyword evidence="5" id="KW-0653">Protein transport</keyword>
<keyword evidence="5" id="KW-0811">Translocation</keyword>
<feature type="transmembrane region" description="Helical" evidence="5">
    <location>
        <begin position="178"/>
        <end position="207"/>
    </location>
</feature>
<protein>
    <recommendedName>
        <fullName evidence="5">Sec-independent protein translocase protein TatC</fullName>
    </recommendedName>
</protein>
<accession>A0A501PT76</accession>
<evidence type="ECO:0000256" key="4">
    <source>
        <dbReference type="ARBA" id="ARBA00023136"/>
    </source>
</evidence>
<dbReference type="GO" id="GO:0033281">
    <property type="term" value="C:TAT protein transport complex"/>
    <property type="evidence" value="ECO:0007669"/>
    <property type="project" value="UniProtKB-UniRule"/>
</dbReference>
<dbReference type="GO" id="GO:0043953">
    <property type="term" value="P:protein transport by the Tat complex"/>
    <property type="evidence" value="ECO:0007669"/>
    <property type="project" value="UniProtKB-UniRule"/>
</dbReference>
<keyword evidence="3 5" id="KW-1133">Transmembrane helix</keyword>
<keyword evidence="5" id="KW-0813">Transport</keyword>
<keyword evidence="7" id="KW-1185">Reference proteome</keyword>
<organism evidence="6 7">
    <name type="scientific">Emcibacter nanhaiensis</name>
    <dbReference type="NCBI Taxonomy" id="1505037"/>
    <lineage>
        <taxon>Bacteria</taxon>
        <taxon>Pseudomonadati</taxon>
        <taxon>Pseudomonadota</taxon>
        <taxon>Alphaproteobacteria</taxon>
        <taxon>Emcibacterales</taxon>
        <taxon>Emcibacteraceae</taxon>
        <taxon>Emcibacter</taxon>
    </lineage>
</organism>
<evidence type="ECO:0000256" key="1">
    <source>
        <dbReference type="ARBA" id="ARBA00004141"/>
    </source>
</evidence>